<dbReference type="InterPro" id="IPR037383">
    <property type="entry name" value="CCDC87"/>
</dbReference>
<dbReference type="OrthoDB" id="67750at2759"/>
<dbReference type="Gene3D" id="2.60.120.10">
    <property type="entry name" value="Jelly Rolls"/>
    <property type="match status" value="1"/>
</dbReference>
<reference evidence="2" key="2">
    <citation type="submission" date="2019-06" db="EMBL/GenBank/DDBJ databases">
        <title>Genomics analysis of Aphanomyces spp. identifies a new class of oomycete effector associated with host adaptation.</title>
        <authorList>
            <person name="Gaulin E."/>
        </authorList>
    </citation>
    <scope>NUCLEOTIDE SEQUENCE</scope>
    <source>
        <strain evidence="2">CBS 578.67</strain>
    </source>
</reference>
<dbReference type="InterPro" id="IPR018490">
    <property type="entry name" value="cNMP-bd_dom_sf"/>
</dbReference>
<proteinExistence type="predicted"/>
<feature type="compositionally biased region" description="Basic and acidic residues" evidence="1">
    <location>
        <begin position="1259"/>
        <end position="1276"/>
    </location>
</feature>
<accession>A0A485KW46</accession>
<feature type="compositionally biased region" description="Basic and acidic residues" evidence="1">
    <location>
        <begin position="785"/>
        <end position="802"/>
    </location>
</feature>
<feature type="region of interest" description="Disordered" evidence="1">
    <location>
        <begin position="1241"/>
        <end position="1287"/>
    </location>
</feature>
<evidence type="ECO:0000313" key="4">
    <source>
        <dbReference type="Proteomes" id="UP000332933"/>
    </source>
</evidence>
<feature type="region of interest" description="Disordered" evidence="1">
    <location>
        <begin position="501"/>
        <end position="544"/>
    </location>
</feature>
<evidence type="ECO:0000256" key="1">
    <source>
        <dbReference type="SAM" id="MobiDB-lite"/>
    </source>
</evidence>
<gene>
    <name evidence="3" type="primary">Aste57867_12639</name>
    <name evidence="2" type="ORF">As57867_012593</name>
    <name evidence="3" type="ORF">ASTE57867_12639</name>
</gene>
<feature type="region of interest" description="Disordered" evidence="1">
    <location>
        <begin position="765"/>
        <end position="927"/>
    </location>
</feature>
<evidence type="ECO:0000313" key="2">
    <source>
        <dbReference type="EMBL" id="KAF0696614.1"/>
    </source>
</evidence>
<evidence type="ECO:0000313" key="3">
    <source>
        <dbReference type="EMBL" id="VFT89489.1"/>
    </source>
</evidence>
<reference evidence="3 4" key="1">
    <citation type="submission" date="2019-03" db="EMBL/GenBank/DDBJ databases">
        <authorList>
            <person name="Gaulin E."/>
            <person name="Dumas B."/>
        </authorList>
    </citation>
    <scope>NUCLEOTIDE SEQUENCE [LARGE SCALE GENOMIC DNA]</scope>
    <source>
        <strain evidence="3">CBS 568.67</strain>
    </source>
</reference>
<dbReference type="EMBL" id="CAADRA010005403">
    <property type="protein sequence ID" value="VFT89489.1"/>
    <property type="molecule type" value="Genomic_DNA"/>
</dbReference>
<dbReference type="EMBL" id="VJMH01005382">
    <property type="protein sequence ID" value="KAF0696614.1"/>
    <property type="molecule type" value="Genomic_DNA"/>
</dbReference>
<name>A0A485KW46_9STRA</name>
<dbReference type="PANTHER" id="PTHR16078">
    <property type="entry name" value="COILED-COIL DOMAIN-CONTAINING PROTEIN 87"/>
    <property type="match status" value="1"/>
</dbReference>
<dbReference type="InterPro" id="IPR014710">
    <property type="entry name" value="RmlC-like_jellyroll"/>
</dbReference>
<dbReference type="SUPFAM" id="SSF51206">
    <property type="entry name" value="cAMP-binding domain-like"/>
    <property type="match status" value="1"/>
</dbReference>
<protein>
    <submittedName>
        <fullName evidence="3">Aste57867_12639 protein</fullName>
    </submittedName>
</protein>
<feature type="compositionally biased region" description="Polar residues" evidence="1">
    <location>
        <begin position="767"/>
        <end position="776"/>
    </location>
</feature>
<keyword evidence="4" id="KW-1185">Reference proteome</keyword>
<organism evidence="3 4">
    <name type="scientific">Aphanomyces stellatus</name>
    <dbReference type="NCBI Taxonomy" id="120398"/>
    <lineage>
        <taxon>Eukaryota</taxon>
        <taxon>Sar</taxon>
        <taxon>Stramenopiles</taxon>
        <taxon>Oomycota</taxon>
        <taxon>Saprolegniomycetes</taxon>
        <taxon>Saprolegniales</taxon>
        <taxon>Verrucalvaceae</taxon>
        <taxon>Aphanomyces</taxon>
    </lineage>
</organism>
<dbReference type="PANTHER" id="PTHR16078:SF1">
    <property type="entry name" value="COILED-COIL DOMAIN-CONTAINING PROTEIN 87"/>
    <property type="match status" value="1"/>
</dbReference>
<sequence>MILRALSPTAIESRVENDTDMTDAEYATYLSQKKFFNDPANRHMLADDKGTSVKDERRCDFEIIDVPLRRKKEEPAPIVEEEEPETDELSVHLAGWEQQWRGELKTHEKRIMHEIMLDPRDPGMARMLFDQKITQVHGHKLSEHVLAAMHSMGENLFATMKANFSKAHQNGMFTTDQTVTRLLSAFKVELRTIMTVDAVKQKVLLACMEEVYGSREAGYGLGMNLHRFKLEALERLFDARDEPRHHGSRASRERKFQLLRDQIEDYEWTTQSHLLSYHGKNTEESRALLRKILVLICRIPYLDIVPLPFKVCLIHVVQDGIHTHPQAEMAKATTFHKQSATGHVFLQHDVVAREVYLLLDGRVECRSASSGAVTTKADHDLFICGEVDVLTSRASGEDVRALTPVTYAVLSKRDMEAILKFSFNPAALLDKHLTNGMHLAVRPHKQQHAHAHGHTRPHNAIAQVVNVAKALAHNPHIHRDHVKRSRCAESKHFSEVYIRTKRHVAPPPTTTKEETTNSEASSPDIDVMSDSSRRGSDVESSTGGATKTIAHVQLLTRMRTADATAPPNVRSRGRGQAPASSFEFFPTFVDRFDTQQLDILFLMSKPFPMDEMRLDGIGPPCPEAPSFIMPPRVEIDTAVLLLDQLLLLCKTSGNDIRRQSVDPTLNHAMVFHTHHGYDDDFLDALAPLTLSVFVDGRKKLTSAAVKGQKTPFASVSLYCSDWTQPMTDSPTEAKDNDDENSFLHDEQWLAAAAQAMGSETLPVAQLSGDTNSTANVGSRRGSVNYRERSALQTRKDNNKDEGAVETDPNQPAAKPKKHHEDGAPGGSPDSENDPDFVGDLVTRSPRRPQSVLSGAASPRSFLTDDPAGPDNQGDDDGASSHMDGSGDDDDADKHLFRVQSKASHRLSSPRQSGRRLMSGTPIQAQSRRDVFHKVVKQLSRAVVEEKDPTMHMKQLEIEQKLEEELGKAMLEDGKPCPWRIKLQKRMEHVLTALELSARRKLQVVMKYTNVKHSPKLEGALELWEKAVNCIMDREATLKRVYEFELVASDPRRLFQTISTHRLKEQRQRDRLFLLLDNHTKFCQRVLAQLAKEYNDIVFYRDRSYAEKMQHDYTEMLYDLEQVRLRVYFGGVMPDVPTTVLPPSAEDADPALSMVEGNHEQVGSPEHISGDLAHPPVGIAVAIKRQEEKGETIVVVDELGYHGRLRGIVKEIGDANLTALKEELHRQRMEERAAAAAAHLEEVQEKINRRRLPTRPPAPKPKEKSMQESLHEMLDKLRPKKTTPVLPT</sequence>
<dbReference type="Proteomes" id="UP000332933">
    <property type="component" value="Unassembled WGS sequence"/>
</dbReference>